<protein>
    <recommendedName>
        <fullName evidence="1">Bbp19-like phage domain-containing protein</fullName>
    </recommendedName>
</protein>
<name>A0A6M3K534_9ZZZZ</name>
<proteinExistence type="predicted"/>
<dbReference type="Pfam" id="PF25181">
    <property type="entry name" value="Phage_Bbp19"/>
    <property type="match status" value="1"/>
</dbReference>
<sequence>MINLTNIEYVKDLQSNLHILFDSPQGKEVLRFLEVSCGWYESIFDPVNKDLTLINAGKRQVIATIKSLLKYTPEEIVALAKLREE</sequence>
<dbReference type="EMBL" id="MT142281">
    <property type="protein sequence ID" value="QJA77403.1"/>
    <property type="molecule type" value="Genomic_DNA"/>
</dbReference>
<accession>A0A6M3K534</accession>
<reference evidence="3" key="1">
    <citation type="submission" date="2020-03" db="EMBL/GenBank/DDBJ databases">
        <title>The deep terrestrial virosphere.</title>
        <authorList>
            <person name="Holmfeldt K."/>
            <person name="Nilsson E."/>
            <person name="Simone D."/>
            <person name="Lopez-Fernandez M."/>
            <person name="Wu X."/>
            <person name="de Brujin I."/>
            <person name="Lundin D."/>
            <person name="Andersson A."/>
            <person name="Bertilsson S."/>
            <person name="Dopson M."/>
        </authorList>
    </citation>
    <scope>NUCLEOTIDE SEQUENCE</scope>
    <source>
        <strain evidence="3">MM415A01309</strain>
        <strain evidence="2">MM415B01249</strain>
    </source>
</reference>
<feature type="domain" description="Bbp19-like phage" evidence="1">
    <location>
        <begin position="20"/>
        <end position="81"/>
    </location>
</feature>
<organism evidence="3">
    <name type="scientific">viral metagenome</name>
    <dbReference type="NCBI Taxonomy" id="1070528"/>
    <lineage>
        <taxon>unclassified sequences</taxon>
        <taxon>metagenomes</taxon>
        <taxon>organismal metagenomes</taxon>
    </lineage>
</organism>
<gene>
    <name evidence="3" type="ORF">MM415A01309_0009</name>
    <name evidence="2" type="ORF">MM415B01249_0009</name>
</gene>
<dbReference type="AlphaFoldDB" id="A0A6M3K534"/>
<dbReference type="InterPro" id="IPR057447">
    <property type="entry name" value="Bbp19-like_phage"/>
</dbReference>
<evidence type="ECO:0000313" key="3">
    <source>
        <dbReference type="EMBL" id="QJA77403.1"/>
    </source>
</evidence>
<evidence type="ECO:0000313" key="2">
    <source>
        <dbReference type="EMBL" id="QJA59672.1"/>
    </source>
</evidence>
<evidence type="ECO:0000259" key="1">
    <source>
        <dbReference type="Pfam" id="PF25181"/>
    </source>
</evidence>
<dbReference type="EMBL" id="MT141380">
    <property type="protein sequence ID" value="QJA59672.1"/>
    <property type="molecule type" value="Genomic_DNA"/>
</dbReference>